<dbReference type="SUPFAM" id="SSF81321">
    <property type="entry name" value="Family A G protein-coupled receptor-like"/>
    <property type="match status" value="1"/>
</dbReference>
<dbReference type="Proteomes" id="UP001497382">
    <property type="component" value="Unassembled WGS sequence"/>
</dbReference>
<dbReference type="EMBL" id="CAXIEN010000036">
    <property type="protein sequence ID" value="CAL1268772.1"/>
    <property type="molecule type" value="Genomic_DNA"/>
</dbReference>
<dbReference type="InterPro" id="IPR000832">
    <property type="entry name" value="GPCR_2_secretin-like"/>
</dbReference>
<comment type="subcellular location">
    <subcellularLocation>
        <location evidence="1">Membrane</location>
        <topology evidence="1">Multi-pass membrane protein</topology>
    </subcellularLocation>
</comment>
<dbReference type="CDD" id="cd15040">
    <property type="entry name" value="7tmB2_Adhesion"/>
    <property type="match status" value="1"/>
</dbReference>
<name>A0AAV1ZB77_9ARAC</name>
<accession>A0AAV1ZB77</accession>
<evidence type="ECO:0000256" key="1">
    <source>
        <dbReference type="ARBA" id="ARBA00004141"/>
    </source>
</evidence>
<evidence type="ECO:0000313" key="9">
    <source>
        <dbReference type="EMBL" id="CAL1268772.1"/>
    </source>
</evidence>
<dbReference type="Gene3D" id="2.60.220.50">
    <property type="match status" value="1"/>
</dbReference>
<sequence length="434" mass="49920">ITLLLKDGENDPEKWLNQFENFEAALFLPKNVLPKNGRNERTNMALFVRRNSQFLKNATVISPVIDVVMGTGPMYDVDPPLHMVFKIKKMSSRERKRNWGCATWDKTLNNYFGGWSYKGCVSVFVDPTHVRCYCDHLTSFASILEIKPGYKLPKVHTRVLSVLTYIGCYLSIFGLGVIILTFAIFRKWREDVRHKILFNLSLCMALFLLIFVVGIQKTEWGYGCMAVAILLHYFMLASFFWMLVEAFLHYLCLVKVVGMYIPRFLQKAMLFAWGIPTIIVGIVLSANRNAYYSKTEFCCLSGNVFYLAVAFPVAVSLTINFIIFGVIFYSVTCEKSMQKLKCNQDQKKMMVARVKAMFCVSVLLGLSWVFGFLAAIDDAKLVFQYLFVITTTLQGFMLFFFFVLRQKNTRELWQNLTKVTSTSSSSRPNELKKF</sequence>
<feature type="domain" description="G-protein coupled receptors family 2 profile 2" evidence="8">
    <location>
        <begin position="160"/>
        <end position="406"/>
    </location>
</feature>
<comment type="caution">
    <text evidence="9">The sequence shown here is derived from an EMBL/GenBank/DDBJ whole genome shotgun (WGS) entry which is preliminary data.</text>
</comment>
<feature type="transmembrane region" description="Helical" evidence="6">
    <location>
        <begin position="264"/>
        <end position="284"/>
    </location>
</feature>
<dbReference type="PANTHER" id="PTHR47767">
    <property type="entry name" value="ADHESION G PROTEIN-COUPLED RECEPTOR G7"/>
    <property type="match status" value="1"/>
</dbReference>
<dbReference type="InterPro" id="IPR046338">
    <property type="entry name" value="GAIN_dom_sf"/>
</dbReference>
<evidence type="ECO:0000256" key="4">
    <source>
        <dbReference type="ARBA" id="ARBA00023136"/>
    </source>
</evidence>
<dbReference type="GO" id="GO:0016020">
    <property type="term" value="C:membrane"/>
    <property type="evidence" value="ECO:0007669"/>
    <property type="project" value="UniProtKB-SubCell"/>
</dbReference>
<evidence type="ECO:0000259" key="7">
    <source>
        <dbReference type="PROSITE" id="PS50221"/>
    </source>
</evidence>
<dbReference type="InterPro" id="IPR053066">
    <property type="entry name" value="ADGR_G7"/>
</dbReference>
<dbReference type="Gene3D" id="1.20.1070.10">
    <property type="entry name" value="Rhodopsin 7-helix transmembrane proteins"/>
    <property type="match status" value="1"/>
</dbReference>
<feature type="transmembrane region" description="Helical" evidence="6">
    <location>
        <begin position="304"/>
        <end position="331"/>
    </location>
</feature>
<feature type="transmembrane region" description="Helical" evidence="6">
    <location>
        <begin position="382"/>
        <end position="404"/>
    </location>
</feature>
<evidence type="ECO:0000259" key="8">
    <source>
        <dbReference type="PROSITE" id="PS50261"/>
    </source>
</evidence>
<dbReference type="GO" id="GO:0007166">
    <property type="term" value="P:cell surface receptor signaling pathway"/>
    <property type="evidence" value="ECO:0007669"/>
    <property type="project" value="InterPro"/>
</dbReference>
<evidence type="ECO:0000256" key="6">
    <source>
        <dbReference type="SAM" id="Phobius"/>
    </source>
</evidence>
<evidence type="ECO:0000256" key="5">
    <source>
        <dbReference type="ARBA" id="ARBA00023157"/>
    </source>
</evidence>
<feature type="transmembrane region" description="Helical" evidence="6">
    <location>
        <begin position="356"/>
        <end position="376"/>
    </location>
</feature>
<protein>
    <submittedName>
        <fullName evidence="9">Uncharacterized protein</fullName>
    </submittedName>
</protein>
<dbReference type="SMART" id="SM00303">
    <property type="entry name" value="GPS"/>
    <property type="match status" value="1"/>
</dbReference>
<dbReference type="PROSITE" id="PS50221">
    <property type="entry name" value="GAIN_B"/>
    <property type="match status" value="1"/>
</dbReference>
<evidence type="ECO:0000256" key="2">
    <source>
        <dbReference type="ARBA" id="ARBA00022692"/>
    </source>
</evidence>
<feature type="domain" description="GAIN-B" evidence="7">
    <location>
        <begin position="1"/>
        <end position="151"/>
    </location>
</feature>
<evidence type="ECO:0000313" key="10">
    <source>
        <dbReference type="Proteomes" id="UP001497382"/>
    </source>
</evidence>
<dbReference type="InterPro" id="IPR000203">
    <property type="entry name" value="GPS"/>
</dbReference>
<proteinExistence type="predicted"/>
<organism evidence="9 10">
    <name type="scientific">Larinioides sclopetarius</name>
    <dbReference type="NCBI Taxonomy" id="280406"/>
    <lineage>
        <taxon>Eukaryota</taxon>
        <taxon>Metazoa</taxon>
        <taxon>Ecdysozoa</taxon>
        <taxon>Arthropoda</taxon>
        <taxon>Chelicerata</taxon>
        <taxon>Arachnida</taxon>
        <taxon>Araneae</taxon>
        <taxon>Araneomorphae</taxon>
        <taxon>Entelegynae</taxon>
        <taxon>Araneoidea</taxon>
        <taxon>Araneidae</taxon>
        <taxon>Larinioides</taxon>
    </lineage>
</organism>
<keyword evidence="4 6" id="KW-0472">Membrane</keyword>
<dbReference type="PRINTS" id="PR00249">
    <property type="entry name" value="GPCRSECRETIN"/>
</dbReference>
<feature type="non-terminal residue" evidence="9">
    <location>
        <position position="1"/>
    </location>
</feature>
<reference evidence="9 10" key="1">
    <citation type="submission" date="2024-04" db="EMBL/GenBank/DDBJ databases">
        <authorList>
            <person name="Rising A."/>
            <person name="Reimegard J."/>
            <person name="Sonavane S."/>
            <person name="Akerstrom W."/>
            <person name="Nylinder S."/>
            <person name="Hedman E."/>
            <person name="Kallberg Y."/>
        </authorList>
    </citation>
    <scope>NUCLEOTIDE SEQUENCE [LARGE SCALE GENOMIC DNA]</scope>
</reference>
<dbReference type="Pfam" id="PF00002">
    <property type="entry name" value="7tm_2"/>
    <property type="match status" value="1"/>
</dbReference>
<keyword evidence="10" id="KW-1185">Reference proteome</keyword>
<evidence type="ECO:0000256" key="3">
    <source>
        <dbReference type="ARBA" id="ARBA00022989"/>
    </source>
</evidence>
<keyword evidence="3 6" id="KW-1133">Transmembrane helix</keyword>
<dbReference type="PROSITE" id="PS50261">
    <property type="entry name" value="G_PROTEIN_RECEP_F2_4"/>
    <property type="match status" value="1"/>
</dbReference>
<dbReference type="InterPro" id="IPR017981">
    <property type="entry name" value="GPCR_2-like_7TM"/>
</dbReference>
<dbReference type="InterPro" id="IPR057244">
    <property type="entry name" value="GAIN_B"/>
</dbReference>
<feature type="transmembrane region" description="Helical" evidence="6">
    <location>
        <begin position="162"/>
        <end position="184"/>
    </location>
</feature>
<keyword evidence="5" id="KW-1015">Disulfide bond</keyword>
<dbReference type="AlphaFoldDB" id="A0AAV1ZB77"/>
<gene>
    <name evidence="9" type="ORF">LARSCL_LOCUS4361</name>
</gene>
<dbReference type="GO" id="GO:0004930">
    <property type="term" value="F:G protein-coupled receptor activity"/>
    <property type="evidence" value="ECO:0007669"/>
    <property type="project" value="InterPro"/>
</dbReference>
<dbReference type="Pfam" id="PF01825">
    <property type="entry name" value="GPS"/>
    <property type="match status" value="1"/>
</dbReference>
<keyword evidence="2 6" id="KW-0812">Transmembrane</keyword>
<feature type="transmembrane region" description="Helical" evidence="6">
    <location>
        <begin position="196"/>
        <end position="214"/>
    </location>
</feature>